<evidence type="ECO:0000256" key="4">
    <source>
        <dbReference type="ARBA" id="ARBA00023002"/>
    </source>
</evidence>
<keyword evidence="4 5" id="KW-0560">Oxidoreductase</keyword>
<feature type="binding site" evidence="5">
    <location>
        <begin position="92"/>
        <end position="93"/>
    </location>
    <ligand>
        <name>substrate</name>
    </ligand>
</feature>
<gene>
    <name evidence="5" type="primary">queF</name>
    <name evidence="6" type="ORF">SAMN02745225_00247</name>
</gene>
<feature type="active site" description="Proton donor" evidence="5">
    <location>
        <position position="58"/>
    </location>
</feature>
<dbReference type="GO" id="GO:0033739">
    <property type="term" value="F:preQ1 synthase activity"/>
    <property type="evidence" value="ECO:0007669"/>
    <property type="project" value="UniProtKB-UniRule"/>
</dbReference>
<evidence type="ECO:0000313" key="7">
    <source>
        <dbReference type="Proteomes" id="UP000184295"/>
    </source>
</evidence>
<dbReference type="InterPro" id="IPR029500">
    <property type="entry name" value="QueF"/>
</dbReference>
<comment type="function">
    <text evidence="5">Catalyzes the NADPH-dependent reduction of 7-cyano-7-deazaguanine (preQ0) to 7-aminomethyl-7-deazaguanine (preQ1).</text>
</comment>
<feature type="active site" description="Thioimide intermediate" evidence="5">
    <location>
        <position position="51"/>
    </location>
</feature>
<reference evidence="7" key="1">
    <citation type="submission" date="2016-11" db="EMBL/GenBank/DDBJ databases">
        <authorList>
            <person name="Varghese N."/>
            <person name="Submissions S."/>
        </authorList>
    </citation>
    <scope>NUCLEOTIDE SEQUENCE [LARGE SCALE GENOMIC DNA]</scope>
    <source>
        <strain evidence="7">DSM 19514</strain>
    </source>
</reference>
<name>A0A1M4SEW6_9ACTN</name>
<evidence type="ECO:0000256" key="5">
    <source>
        <dbReference type="HAMAP-Rule" id="MF_00818"/>
    </source>
</evidence>
<evidence type="ECO:0000256" key="1">
    <source>
        <dbReference type="ARBA" id="ARBA00022490"/>
    </source>
</evidence>
<comment type="subcellular location">
    <subcellularLocation>
        <location evidence="5">Cytoplasm</location>
    </subcellularLocation>
</comment>
<comment type="similarity">
    <text evidence="5">Belongs to the GTP cyclohydrolase I family. QueF type 1 subfamily.</text>
</comment>
<feature type="binding site" evidence="5">
    <location>
        <begin position="73"/>
        <end position="75"/>
    </location>
    <ligand>
        <name>substrate</name>
    </ligand>
</feature>
<dbReference type="Proteomes" id="UP000184295">
    <property type="component" value="Unassembled WGS sequence"/>
</dbReference>
<dbReference type="EC" id="1.7.1.13" evidence="5"/>
<organism evidence="6 7">
    <name type="scientific">Ferrithrix thermotolerans DSM 19514</name>
    <dbReference type="NCBI Taxonomy" id="1121881"/>
    <lineage>
        <taxon>Bacteria</taxon>
        <taxon>Bacillati</taxon>
        <taxon>Actinomycetota</taxon>
        <taxon>Acidimicrobiia</taxon>
        <taxon>Acidimicrobiales</taxon>
        <taxon>Acidimicrobiaceae</taxon>
        <taxon>Ferrithrix</taxon>
    </lineage>
</organism>
<dbReference type="EMBL" id="FQUL01000002">
    <property type="protein sequence ID" value="SHE30736.1"/>
    <property type="molecule type" value="Genomic_DNA"/>
</dbReference>
<sequence length="160" mass="17974">MVRDSLTHLGSGESSYRYDSPSRDIMDVFSSPRPGRDFVIALECMEFTSLCPITGQPDYGEIDVVYVPDQLCIESKSLKLYLGAYRNHGAFHEDCVNSILDDIVAVCAPVFIRVIGDFNARGGIAIKPVAVNWGEDIDENRRGDVMEIVRSYDRFSRSKR</sequence>
<comment type="catalytic activity">
    <reaction evidence="5">
        <text>7-aminomethyl-7-carbaguanine + 2 NADP(+) = 7-cyano-7-carbaguanine + 2 NADPH + 3 H(+)</text>
        <dbReference type="Rhea" id="RHEA:13409"/>
        <dbReference type="ChEBI" id="CHEBI:15378"/>
        <dbReference type="ChEBI" id="CHEBI:45075"/>
        <dbReference type="ChEBI" id="CHEBI:57783"/>
        <dbReference type="ChEBI" id="CHEBI:58349"/>
        <dbReference type="ChEBI" id="CHEBI:58703"/>
        <dbReference type="EC" id="1.7.1.13"/>
    </reaction>
</comment>
<dbReference type="InterPro" id="IPR050084">
    <property type="entry name" value="NADPH_dep_7-cyano-7-deazaG_red"/>
</dbReference>
<evidence type="ECO:0000313" key="6">
    <source>
        <dbReference type="EMBL" id="SHE30736.1"/>
    </source>
</evidence>
<keyword evidence="2 5" id="KW-0671">Queuosine biosynthesis</keyword>
<dbReference type="RefSeq" id="WP_072787944.1">
    <property type="nucleotide sequence ID" value="NZ_FQUL01000002.1"/>
</dbReference>
<dbReference type="GO" id="GO:0008616">
    <property type="term" value="P:tRNA queuosine(34) biosynthetic process"/>
    <property type="evidence" value="ECO:0007669"/>
    <property type="project" value="UniProtKB-UniRule"/>
</dbReference>
<dbReference type="GO" id="GO:0005737">
    <property type="term" value="C:cytoplasm"/>
    <property type="evidence" value="ECO:0007669"/>
    <property type="project" value="UniProtKB-SubCell"/>
</dbReference>
<keyword evidence="3 5" id="KW-0521">NADP</keyword>
<dbReference type="SUPFAM" id="SSF55620">
    <property type="entry name" value="Tetrahydrobiopterin biosynthesis enzymes-like"/>
    <property type="match status" value="1"/>
</dbReference>
<proteinExistence type="inferred from homology"/>
<dbReference type="NCBIfam" id="TIGR03139">
    <property type="entry name" value="QueF-II"/>
    <property type="match status" value="1"/>
</dbReference>
<dbReference type="Gene3D" id="3.30.1130.10">
    <property type="match status" value="1"/>
</dbReference>
<evidence type="ECO:0000256" key="3">
    <source>
        <dbReference type="ARBA" id="ARBA00022857"/>
    </source>
</evidence>
<dbReference type="PANTHER" id="PTHR34354">
    <property type="entry name" value="NADPH-DEPENDENT 7-CYANO-7-DEAZAGUANINE REDUCTASE"/>
    <property type="match status" value="1"/>
</dbReference>
<accession>A0A1M4SEW6</accession>
<dbReference type="InterPro" id="IPR016856">
    <property type="entry name" value="QueF_type1"/>
</dbReference>
<dbReference type="Pfam" id="PF14489">
    <property type="entry name" value="QueF"/>
    <property type="match status" value="1"/>
</dbReference>
<comment type="pathway">
    <text evidence="5">tRNA modification; tRNA-queuosine biosynthesis.</text>
</comment>
<evidence type="ECO:0000256" key="2">
    <source>
        <dbReference type="ARBA" id="ARBA00022785"/>
    </source>
</evidence>
<keyword evidence="7" id="KW-1185">Reference proteome</keyword>
<protein>
    <recommendedName>
        <fullName evidence="5">NADPH-dependent 7-cyano-7-deazaguanine reductase</fullName>
        <ecNumber evidence="5">1.7.1.13</ecNumber>
    </recommendedName>
    <alternativeName>
        <fullName evidence="5">7-cyano-7-carbaguanine reductase</fullName>
    </alternativeName>
    <alternativeName>
        <fullName evidence="5">NADPH-dependent nitrile oxidoreductase</fullName>
    </alternativeName>
    <alternativeName>
        <fullName evidence="5">PreQ(0) reductase</fullName>
    </alternativeName>
</protein>
<dbReference type="AlphaFoldDB" id="A0A1M4SEW6"/>
<dbReference type="STRING" id="1121881.SAMN02745225_00247"/>
<dbReference type="UniPathway" id="UPA00392"/>
<keyword evidence="1 5" id="KW-0963">Cytoplasm</keyword>
<dbReference type="InterPro" id="IPR043133">
    <property type="entry name" value="GTP-CH-I_C/QueF"/>
</dbReference>
<dbReference type="PANTHER" id="PTHR34354:SF1">
    <property type="entry name" value="NADPH-DEPENDENT 7-CYANO-7-DEAZAGUANINE REDUCTASE"/>
    <property type="match status" value="1"/>
</dbReference>
<dbReference type="HAMAP" id="MF_00818">
    <property type="entry name" value="QueF_type1"/>
    <property type="match status" value="1"/>
</dbReference>